<keyword evidence="1" id="KW-0732">Signal</keyword>
<evidence type="ECO:0000313" key="4">
    <source>
        <dbReference type="Proteomes" id="UP000030765"/>
    </source>
</evidence>
<dbReference type="AlphaFoldDB" id="A0A084VZW9"/>
<protein>
    <submittedName>
        <fullName evidence="2">AGAP003730-PA-like protein</fullName>
    </submittedName>
</protein>
<name>A0A084VZW9_ANOSI</name>
<reference evidence="3" key="2">
    <citation type="submission" date="2020-05" db="UniProtKB">
        <authorList>
            <consortium name="EnsemblMetazoa"/>
        </authorList>
    </citation>
    <scope>IDENTIFICATION</scope>
</reference>
<proteinExistence type="predicted"/>
<feature type="signal peptide" evidence="1">
    <location>
        <begin position="1"/>
        <end position="32"/>
    </location>
</feature>
<reference evidence="2 4" key="1">
    <citation type="journal article" date="2014" name="BMC Genomics">
        <title>Genome sequence of Anopheles sinensis provides insight into genetics basis of mosquito competence for malaria parasites.</title>
        <authorList>
            <person name="Zhou D."/>
            <person name="Zhang D."/>
            <person name="Ding G."/>
            <person name="Shi L."/>
            <person name="Hou Q."/>
            <person name="Ye Y."/>
            <person name="Xu Y."/>
            <person name="Zhou H."/>
            <person name="Xiong C."/>
            <person name="Li S."/>
            <person name="Yu J."/>
            <person name="Hong S."/>
            <person name="Yu X."/>
            <person name="Zou P."/>
            <person name="Chen C."/>
            <person name="Chang X."/>
            <person name="Wang W."/>
            <person name="Lv Y."/>
            <person name="Sun Y."/>
            <person name="Ma L."/>
            <person name="Shen B."/>
            <person name="Zhu C."/>
        </authorList>
    </citation>
    <scope>NUCLEOTIDE SEQUENCE [LARGE SCALE GENOMIC DNA]</scope>
</reference>
<dbReference type="EMBL" id="ATLV01019012">
    <property type="status" value="NOT_ANNOTATED_CDS"/>
    <property type="molecule type" value="Genomic_DNA"/>
</dbReference>
<sequence length="60" mass="6318">MAIAKMTRSFALFFRLTVVLLLLGCASSGAEAYRLGVGRADCTGPPVEIGFVSIWCGVGH</sequence>
<evidence type="ECO:0000313" key="2">
    <source>
        <dbReference type="EMBL" id="KFB43513.1"/>
    </source>
</evidence>
<organism evidence="2">
    <name type="scientific">Anopheles sinensis</name>
    <name type="common">Mosquito</name>
    <dbReference type="NCBI Taxonomy" id="74873"/>
    <lineage>
        <taxon>Eukaryota</taxon>
        <taxon>Metazoa</taxon>
        <taxon>Ecdysozoa</taxon>
        <taxon>Arthropoda</taxon>
        <taxon>Hexapoda</taxon>
        <taxon>Insecta</taxon>
        <taxon>Pterygota</taxon>
        <taxon>Neoptera</taxon>
        <taxon>Endopterygota</taxon>
        <taxon>Diptera</taxon>
        <taxon>Nematocera</taxon>
        <taxon>Culicoidea</taxon>
        <taxon>Culicidae</taxon>
        <taxon>Anophelinae</taxon>
        <taxon>Anopheles</taxon>
    </lineage>
</organism>
<evidence type="ECO:0000313" key="3">
    <source>
        <dbReference type="EnsemblMetazoa" id="ASIC011319-PA"/>
    </source>
</evidence>
<evidence type="ECO:0000256" key="1">
    <source>
        <dbReference type="SAM" id="SignalP"/>
    </source>
</evidence>
<accession>A0A084VZW9</accession>
<dbReference type="EnsemblMetazoa" id="ASIC011319-RA">
    <property type="protein sequence ID" value="ASIC011319-PA"/>
    <property type="gene ID" value="ASIC011319"/>
</dbReference>
<feature type="chain" id="PRO_5001784304" evidence="1">
    <location>
        <begin position="33"/>
        <end position="60"/>
    </location>
</feature>
<dbReference type="Proteomes" id="UP000030765">
    <property type="component" value="Unassembled WGS sequence"/>
</dbReference>
<gene>
    <name evidence="2" type="ORF">ZHAS_00011319</name>
</gene>
<dbReference type="VEuPathDB" id="VectorBase:ASIC011319"/>
<dbReference type="OrthoDB" id="10545987at2759"/>
<dbReference type="EMBL" id="KE525259">
    <property type="protein sequence ID" value="KFB43513.1"/>
    <property type="molecule type" value="Genomic_DNA"/>
</dbReference>
<keyword evidence="4" id="KW-1185">Reference proteome</keyword>